<accession>A0A2M7B9S9</accession>
<dbReference type="SUPFAM" id="SSF51556">
    <property type="entry name" value="Metallo-dependent hydrolases"/>
    <property type="match status" value="1"/>
</dbReference>
<dbReference type="PANTHER" id="PTHR11647:SF1">
    <property type="entry name" value="COLLAPSIN RESPONSE MEDIATOR PROTEIN"/>
    <property type="match status" value="1"/>
</dbReference>
<dbReference type="Gene3D" id="3.20.20.140">
    <property type="entry name" value="Metal-dependent hydrolases"/>
    <property type="match status" value="1"/>
</dbReference>
<name>A0A2M7B9S9_9BACT</name>
<dbReference type="Gene3D" id="3.30.1490.130">
    <property type="entry name" value="D-aminoacylase. Domain 3"/>
    <property type="match status" value="1"/>
</dbReference>
<dbReference type="Gene3D" id="2.30.40.10">
    <property type="entry name" value="Urease, subunit C, domain 1"/>
    <property type="match status" value="1"/>
</dbReference>
<dbReference type="InterPro" id="IPR023100">
    <property type="entry name" value="D-aminoacylase_insert_dom_sf"/>
</dbReference>
<evidence type="ECO:0000259" key="1">
    <source>
        <dbReference type="Pfam" id="PF07969"/>
    </source>
</evidence>
<dbReference type="InterPro" id="IPR032466">
    <property type="entry name" value="Metal_Hydrolase"/>
</dbReference>
<dbReference type="InterPro" id="IPR013108">
    <property type="entry name" value="Amidohydro_3"/>
</dbReference>
<protein>
    <recommendedName>
        <fullName evidence="1">Amidohydrolase 3 domain-containing protein</fullName>
    </recommendedName>
</protein>
<reference evidence="3" key="1">
    <citation type="submission" date="2017-09" db="EMBL/GenBank/DDBJ databases">
        <title>Depth-based differentiation of microbial function through sediment-hosted aquifers and enrichment of novel symbionts in the deep terrestrial subsurface.</title>
        <authorList>
            <person name="Probst A.J."/>
            <person name="Ladd B."/>
            <person name="Jarett J.K."/>
            <person name="Geller-Mcgrath D.E."/>
            <person name="Sieber C.M.K."/>
            <person name="Emerson J.B."/>
            <person name="Anantharaman K."/>
            <person name="Thomas B.C."/>
            <person name="Malmstrom R."/>
            <person name="Stieglmeier M."/>
            <person name="Klingl A."/>
            <person name="Woyke T."/>
            <person name="Ryan C.M."/>
            <person name="Banfield J.F."/>
        </authorList>
    </citation>
    <scope>NUCLEOTIDE SEQUENCE [LARGE SCALE GENOMIC DNA]</scope>
</reference>
<organism evidence="2 3">
    <name type="scientific">Candidatus Tagabacteria bacterium CG03_land_8_20_14_0_80_41_22</name>
    <dbReference type="NCBI Taxonomy" id="1975020"/>
    <lineage>
        <taxon>Bacteria</taxon>
        <taxon>Candidatus Tagaibacteriota</taxon>
    </lineage>
</organism>
<sequence>MASYSTIIKNGIIFDGTGGSPKRADIGIIEDKIKKIDNFKNDTAPIIIDAANRFVAPGFIDLTTHSDTHWTLFSQLAQESFIRQGVTTIFGGHGGSSLAPLVKAENIEAIQKWVDISKININWQSMAEFLSELDQHKIGVNFGTFVGYGTLRRGVLGDQTRSAQPNEISQLRFLAESAIQDGAFGISTNLGTAHENSATNEEIIEIMKVAKHFNVLVSHHLEDEGKNILPAIARLITLTRASDVHSHIAHFKAIGKMAWEQFPQALEMIEEAQRQKMEFTCDFFPYNRTGSNLYSLLPKWARESGKKRILDFITGKERQYLLDSLKELTLHYDKITIASTLRDLDGMGKSIAELSKRAELSPEEIILNLLQVNKLQVSIFNEAISEDNIELLAGKKYSMVSSDGVGYDINYRSKIDLPHPRSFGAFPRVFSTLVRNKEILKWEEAIYKMTGLPAKITGLSDRGIIAPGAYADIVIFDPKNIADKANYVDPYQFSTGIDYVLVNGNIALKENSLTGAGYGRALRHHV</sequence>
<dbReference type="InterPro" id="IPR050378">
    <property type="entry name" value="Metallo-dep_Hydrolases_sf"/>
</dbReference>
<feature type="domain" description="Amidohydrolase 3" evidence="1">
    <location>
        <begin position="418"/>
        <end position="506"/>
    </location>
</feature>
<dbReference type="AlphaFoldDB" id="A0A2M7B9S9"/>
<dbReference type="SUPFAM" id="SSF51338">
    <property type="entry name" value="Composite domain of metallo-dependent hydrolases"/>
    <property type="match status" value="1"/>
</dbReference>
<gene>
    <name evidence="2" type="ORF">COS58_00295</name>
</gene>
<dbReference type="PANTHER" id="PTHR11647">
    <property type="entry name" value="HYDRANTOINASE/DIHYDROPYRIMIDINASE FAMILY MEMBER"/>
    <property type="match status" value="1"/>
</dbReference>
<comment type="caution">
    <text evidence="2">The sequence shown here is derived from an EMBL/GenBank/DDBJ whole genome shotgun (WGS) entry which is preliminary data.</text>
</comment>
<dbReference type="InterPro" id="IPR011059">
    <property type="entry name" value="Metal-dep_hydrolase_composite"/>
</dbReference>
<proteinExistence type="predicted"/>
<dbReference type="Proteomes" id="UP000228561">
    <property type="component" value="Unassembled WGS sequence"/>
</dbReference>
<evidence type="ECO:0000313" key="2">
    <source>
        <dbReference type="EMBL" id="PIU99841.1"/>
    </source>
</evidence>
<evidence type="ECO:0000313" key="3">
    <source>
        <dbReference type="Proteomes" id="UP000228561"/>
    </source>
</evidence>
<dbReference type="EMBL" id="PEVG01000002">
    <property type="protein sequence ID" value="PIU99841.1"/>
    <property type="molecule type" value="Genomic_DNA"/>
</dbReference>
<dbReference type="Pfam" id="PF07969">
    <property type="entry name" value="Amidohydro_3"/>
    <property type="match status" value="1"/>
</dbReference>
<dbReference type="GO" id="GO:0016812">
    <property type="term" value="F:hydrolase activity, acting on carbon-nitrogen (but not peptide) bonds, in cyclic amides"/>
    <property type="evidence" value="ECO:0007669"/>
    <property type="project" value="TreeGrafter"/>
</dbReference>
<dbReference type="GO" id="GO:0005829">
    <property type="term" value="C:cytosol"/>
    <property type="evidence" value="ECO:0007669"/>
    <property type="project" value="TreeGrafter"/>
</dbReference>
<dbReference type="GO" id="GO:0016811">
    <property type="term" value="F:hydrolase activity, acting on carbon-nitrogen (but not peptide) bonds, in linear amides"/>
    <property type="evidence" value="ECO:0007669"/>
    <property type="project" value="InterPro"/>
</dbReference>